<evidence type="ECO:0000313" key="2">
    <source>
        <dbReference type="Proteomes" id="UP000199236"/>
    </source>
</evidence>
<dbReference type="AlphaFoldDB" id="A0A1I5DHX5"/>
<protein>
    <submittedName>
        <fullName evidence="1">Uncharacterized protein</fullName>
    </submittedName>
</protein>
<reference evidence="1 2" key="1">
    <citation type="submission" date="2016-10" db="EMBL/GenBank/DDBJ databases">
        <authorList>
            <person name="de Groot N.N."/>
        </authorList>
    </citation>
    <scope>NUCLEOTIDE SEQUENCE [LARGE SCALE GENOMIC DNA]</scope>
    <source>
        <strain evidence="1 2">CGMCC 1.9157</strain>
    </source>
</reference>
<dbReference type="EMBL" id="FOVR01000002">
    <property type="protein sequence ID" value="SFN98737.1"/>
    <property type="molecule type" value="Genomic_DNA"/>
</dbReference>
<accession>A0A1I5DHX5</accession>
<proteinExistence type="predicted"/>
<name>A0A1I5DHX5_9HYPH</name>
<sequence length="148" mass="16457">MRKDEEEQETTSLTVPVAPITGRHIDPTNQIKTLMKGNHMFKKFHDILIDGSKGVSAYKKCASVARESALENPDYAAPYFLISIITQDFADNYDREPLSSSVAKDQIDRIERYTKLLDEAFSTGTAQDQVAALNSISQEIVKEISSAS</sequence>
<organism evidence="1 2">
    <name type="scientific">Cohaesibacter marisflavi</name>
    <dbReference type="NCBI Taxonomy" id="655353"/>
    <lineage>
        <taxon>Bacteria</taxon>
        <taxon>Pseudomonadati</taxon>
        <taxon>Pseudomonadota</taxon>
        <taxon>Alphaproteobacteria</taxon>
        <taxon>Hyphomicrobiales</taxon>
        <taxon>Cohaesibacteraceae</taxon>
    </lineage>
</organism>
<evidence type="ECO:0000313" key="1">
    <source>
        <dbReference type="EMBL" id="SFN98737.1"/>
    </source>
</evidence>
<dbReference type="STRING" id="655353.SAMN04488056_102609"/>
<dbReference type="Proteomes" id="UP000199236">
    <property type="component" value="Unassembled WGS sequence"/>
</dbReference>
<keyword evidence="2" id="KW-1185">Reference proteome</keyword>
<gene>
    <name evidence="1" type="ORF">SAMN04488056_102609</name>
</gene>